<evidence type="ECO:0000313" key="8">
    <source>
        <dbReference type="Proteomes" id="UP000792457"/>
    </source>
</evidence>
<reference evidence="7" key="2">
    <citation type="submission" date="2017-10" db="EMBL/GenBank/DDBJ databases">
        <title>Ladona fulva Genome sequencing and assembly.</title>
        <authorList>
            <person name="Murali S."/>
            <person name="Richards S."/>
            <person name="Bandaranaike D."/>
            <person name="Bellair M."/>
            <person name="Blankenburg K."/>
            <person name="Chao H."/>
            <person name="Dinh H."/>
            <person name="Doddapaneni H."/>
            <person name="Dugan-Rocha S."/>
            <person name="Elkadiri S."/>
            <person name="Gnanaolivu R."/>
            <person name="Hernandez B."/>
            <person name="Skinner E."/>
            <person name="Javaid M."/>
            <person name="Lee S."/>
            <person name="Li M."/>
            <person name="Ming W."/>
            <person name="Munidasa M."/>
            <person name="Muniz J."/>
            <person name="Nguyen L."/>
            <person name="Hughes D."/>
            <person name="Osuji N."/>
            <person name="Pu L.-L."/>
            <person name="Puazo M."/>
            <person name="Qu C."/>
            <person name="Quiroz J."/>
            <person name="Raj R."/>
            <person name="Weissenberger G."/>
            <person name="Xin Y."/>
            <person name="Zou X."/>
            <person name="Han Y."/>
            <person name="Worley K."/>
            <person name="Muzny D."/>
            <person name="Gibbs R."/>
        </authorList>
    </citation>
    <scope>NUCLEOTIDE SEQUENCE</scope>
    <source>
        <strain evidence="7">Sampled in the wild</strain>
    </source>
</reference>
<keyword evidence="5 6" id="KW-0067">ATP-binding</keyword>
<dbReference type="EMBL" id="KZ311038">
    <property type="protein sequence ID" value="KAG8240072.1"/>
    <property type="molecule type" value="Genomic_DNA"/>
</dbReference>
<dbReference type="GO" id="GO:0032958">
    <property type="term" value="P:inositol phosphate biosynthetic process"/>
    <property type="evidence" value="ECO:0007669"/>
    <property type="project" value="TreeGrafter"/>
</dbReference>
<comment type="function">
    <text evidence="6">Phosphorylates Ins(1,3,4,5,6)P5 at position 2 to form Ins(1,2,3,4,5,6)P6 (InsP6 or phytate).</text>
</comment>
<dbReference type="GO" id="GO:0035299">
    <property type="term" value="F:inositol-1,3,4,5,6-pentakisphosphate 2-kinase activity"/>
    <property type="evidence" value="ECO:0007669"/>
    <property type="project" value="UniProtKB-EC"/>
</dbReference>
<evidence type="ECO:0000256" key="4">
    <source>
        <dbReference type="ARBA" id="ARBA00022777"/>
    </source>
</evidence>
<gene>
    <name evidence="7" type="ORF">J437_LFUL019642</name>
</gene>
<evidence type="ECO:0000313" key="7">
    <source>
        <dbReference type="EMBL" id="KAG8240072.1"/>
    </source>
</evidence>
<dbReference type="InterPro" id="IPR009286">
    <property type="entry name" value="Ins_P5_2-kin"/>
</dbReference>
<proteinExistence type="predicted"/>
<dbReference type="PANTHER" id="PTHR14456:SF2">
    <property type="entry name" value="INOSITOL-PENTAKISPHOSPHATE 2-KINASE"/>
    <property type="match status" value="1"/>
</dbReference>
<keyword evidence="8" id="KW-1185">Reference proteome</keyword>
<evidence type="ECO:0000256" key="6">
    <source>
        <dbReference type="RuleBase" id="RU364126"/>
    </source>
</evidence>
<evidence type="ECO:0000256" key="5">
    <source>
        <dbReference type="ARBA" id="ARBA00022840"/>
    </source>
</evidence>
<evidence type="ECO:0000256" key="3">
    <source>
        <dbReference type="ARBA" id="ARBA00022741"/>
    </source>
</evidence>
<dbReference type="AlphaFoldDB" id="A0A8K0KSJ9"/>
<dbReference type="GO" id="GO:0005634">
    <property type="term" value="C:nucleus"/>
    <property type="evidence" value="ECO:0007669"/>
    <property type="project" value="TreeGrafter"/>
</dbReference>
<dbReference type="EC" id="2.7.1.158" evidence="1 6"/>
<name>A0A8K0KSJ9_LADFU</name>
<dbReference type="Proteomes" id="UP000792457">
    <property type="component" value="Unassembled WGS sequence"/>
</dbReference>
<accession>A0A8K0KSJ9</accession>
<sequence>MVYGQDISGPAWPILRDWLGDSSEINDRKKLLEKFYYLIIEALTKDMMSFRKSREKVPYFYQIIDENGGEHDLNGSASMKFQEYDIFRRKSDIKRLVAEEEEWLPTDLLKTAKAVACQALKSGKDFACQWDIQDQDKFPENCVLQRILQVQKLDSYGAEHVYREYQREKNLVGNLSDFSYIHTLMAPDAVLSSIHRYLLATTAKDCSVMLTFRKVLHSWNVGLQKHATIQCPDGQKFLFSIGVIDLEPKPLSCIERHVLRDHEVLKAYISQQAV</sequence>
<keyword evidence="4 6" id="KW-0418">Kinase</keyword>
<evidence type="ECO:0000256" key="2">
    <source>
        <dbReference type="ARBA" id="ARBA00022679"/>
    </source>
</evidence>
<dbReference type="GO" id="GO:0005524">
    <property type="term" value="F:ATP binding"/>
    <property type="evidence" value="ECO:0007669"/>
    <property type="project" value="UniProtKB-KW"/>
</dbReference>
<dbReference type="Pfam" id="PF06090">
    <property type="entry name" value="Ins_P5_2-kin"/>
    <property type="match status" value="1"/>
</dbReference>
<dbReference type="PANTHER" id="PTHR14456">
    <property type="entry name" value="INOSITOL POLYPHOSPHATE KINASE 1"/>
    <property type="match status" value="1"/>
</dbReference>
<evidence type="ECO:0000256" key="1">
    <source>
        <dbReference type="ARBA" id="ARBA00012023"/>
    </source>
</evidence>
<organism evidence="7 8">
    <name type="scientific">Ladona fulva</name>
    <name type="common">Scarce chaser dragonfly</name>
    <name type="synonym">Libellula fulva</name>
    <dbReference type="NCBI Taxonomy" id="123851"/>
    <lineage>
        <taxon>Eukaryota</taxon>
        <taxon>Metazoa</taxon>
        <taxon>Ecdysozoa</taxon>
        <taxon>Arthropoda</taxon>
        <taxon>Hexapoda</taxon>
        <taxon>Insecta</taxon>
        <taxon>Pterygota</taxon>
        <taxon>Palaeoptera</taxon>
        <taxon>Odonata</taxon>
        <taxon>Epiprocta</taxon>
        <taxon>Anisoptera</taxon>
        <taxon>Libelluloidea</taxon>
        <taxon>Libellulidae</taxon>
        <taxon>Ladona</taxon>
    </lineage>
</organism>
<dbReference type="OrthoDB" id="272370at2759"/>
<comment type="caution">
    <text evidence="7">The sequence shown here is derived from an EMBL/GenBank/DDBJ whole genome shotgun (WGS) entry which is preliminary data.</text>
</comment>
<reference evidence="7" key="1">
    <citation type="submission" date="2013-04" db="EMBL/GenBank/DDBJ databases">
        <authorList>
            <person name="Qu J."/>
            <person name="Murali S.C."/>
            <person name="Bandaranaike D."/>
            <person name="Bellair M."/>
            <person name="Blankenburg K."/>
            <person name="Chao H."/>
            <person name="Dinh H."/>
            <person name="Doddapaneni H."/>
            <person name="Downs B."/>
            <person name="Dugan-Rocha S."/>
            <person name="Elkadiri S."/>
            <person name="Gnanaolivu R.D."/>
            <person name="Hernandez B."/>
            <person name="Javaid M."/>
            <person name="Jayaseelan J.C."/>
            <person name="Lee S."/>
            <person name="Li M."/>
            <person name="Ming W."/>
            <person name="Munidasa M."/>
            <person name="Muniz J."/>
            <person name="Nguyen L."/>
            <person name="Ongeri F."/>
            <person name="Osuji N."/>
            <person name="Pu L.-L."/>
            <person name="Puazo M."/>
            <person name="Qu C."/>
            <person name="Quiroz J."/>
            <person name="Raj R."/>
            <person name="Weissenberger G."/>
            <person name="Xin Y."/>
            <person name="Zou X."/>
            <person name="Han Y."/>
            <person name="Richards S."/>
            <person name="Worley K."/>
            <person name="Muzny D."/>
            <person name="Gibbs R."/>
        </authorList>
    </citation>
    <scope>NUCLEOTIDE SEQUENCE</scope>
    <source>
        <strain evidence="7">Sampled in the wild</strain>
    </source>
</reference>
<comment type="domain">
    <text evidence="6">The EXKPK motif is conserved in inositol-pentakisphosphate 2-kinases of both family 1 and 2.</text>
</comment>
<keyword evidence="3 6" id="KW-0547">Nucleotide-binding</keyword>
<comment type="catalytic activity">
    <reaction evidence="6">
        <text>1D-myo-inositol 1,3,4,5,6-pentakisphosphate + ATP = 1D-myo-inositol hexakisphosphate + ADP + H(+)</text>
        <dbReference type="Rhea" id="RHEA:20313"/>
        <dbReference type="ChEBI" id="CHEBI:15378"/>
        <dbReference type="ChEBI" id="CHEBI:30616"/>
        <dbReference type="ChEBI" id="CHEBI:57733"/>
        <dbReference type="ChEBI" id="CHEBI:58130"/>
        <dbReference type="ChEBI" id="CHEBI:456216"/>
        <dbReference type="EC" id="2.7.1.158"/>
    </reaction>
</comment>
<protein>
    <recommendedName>
        <fullName evidence="1 6">Inositol-pentakisphosphate 2-kinase</fullName>
        <ecNumber evidence="1 6">2.7.1.158</ecNumber>
    </recommendedName>
</protein>
<keyword evidence="2 6" id="KW-0808">Transferase</keyword>